<evidence type="ECO:0000313" key="1">
    <source>
        <dbReference type="EMBL" id="MDT0478032.1"/>
    </source>
</evidence>
<evidence type="ECO:0000313" key="2">
    <source>
        <dbReference type="Proteomes" id="UP001180489"/>
    </source>
</evidence>
<dbReference type="RefSeq" id="WP_311637997.1">
    <property type="nucleotide sequence ID" value="NZ_JAVRFF010000089.1"/>
</dbReference>
<reference evidence="1" key="1">
    <citation type="submission" date="2024-05" db="EMBL/GenBank/DDBJ databases">
        <title>30 novel species of actinomycetes from the DSMZ collection.</title>
        <authorList>
            <person name="Nouioui I."/>
        </authorList>
    </citation>
    <scope>NUCLEOTIDE SEQUENCE</scope>
    <source>
        <strain evidence="1">DSM 41014</strain>
    </source>
</reference>
<organism evidence="1 2">
    <name type="scientific">Streptomyces hintoniae</name>
    <dbReference type="NCBI Taxonomy" id="3075521"/>
    <lineage>
        <taxon>Bacteria</taxon>
        <taxon>Bacillati</taxon>
        <taxon>Actinomycetota</taxon>
        <taxon>Actinomycetes</taxon>
        <taxon>Kitasatosporales</taxon>
        <taxon>Streptomycetaceae</taxon>
        <taxon>Streptomyces</taxon>
    </lineage>
</organism>
<keyword evidence="2" id="KW-1185">Reference proteome</keyword>
<sequence>MPEQRDQKAGEAAEGEERVLISGRVRASVRKRLRLYAAAHDENLQDLLDRAIDEFLTRNDG</sequence>
<dbReference type="EMBL" id="JAVRFF010000089">
    <property type="protein sequence ID" value="MDT0478032.1"/>
    <property type="molecule type" value="Genomic_DNA"/>
</dbReference>
<dbReference type="Proteomes" id="UP001180489">
    <property type="component" value="Unassembled WGS sequence"/>
</dbReference>
<name>A0ABU2UZ22_9ACTN</name>
<dbReference type="Gene3D" id="1.10.1220.10">
    <property type="entry name" value="Met repressor-like"/>
    <property type="match status" value="1"/>
</dbReference>
<accession>A0ABU2UZ22</accession>
<dbReference type="InterPro" id="IPR013321">
    <property type="entry name" value="Arc_rbn_hlx_hlx"/>
</dbReference>
<proteinExistence type="predicted"/>
<protein>
    <submittedName>
        <fullName evidence="1">Uncharacterized protein</fullName>
    </submittedName>
</protein>
<gene>
    <name evidence="1" type="ORF">RM863_38545</name>
</gene>
<comment type="caution">
    <text evidence="1">The sequence shown here is derived from an EMBL/GenBank/DDBJ whole genome shotgun (WGS) entry which is preliminary data.</text>
</comment>